<evidence type="ECO:0000313" key="16">
    <source>
        <dbReference type="EMBL" id="SLN38191.1"/>
    </source>
</evidence>
<dbReference type="GO" id="GO:0005829">
    <property type="term" value="C:cytosol"/>
    <property type="evidence" value="ECO:0007669"/>
    <property type="project" value="TreeGrafter"/>
</dbReference>
<dbReference type="OrthoDB" id="21319at2"/>
<dbReference type="NCBIfam" id="NF009896">
    <property type="entry name" value="PRK13356.1"/>
    <property type="match status" value="1"/>
</dbReference>
<dbReference type="CDD" id="cd00449">
    <property type="entry name" value="PLPDE_IV"/>
    <property type="match status" value="1"/>
</dbReference>
<gene>
    <name evidence="16" type="primary">ilvE_1</name>
    <name evidence="16" type="ORF">PSM7751_01714</name>
</gene>
<dbReference type="Proteomes" id="UP000193963">
    <property type="component" value="Unassembled WGS sequence"/>
</dbReference>
<keyword evidence="16" id="KW-0032">Aminotransferase</keyword>
<comment type="cofactor">
    <cofactor evidence="1 15">
        <name>pyridoxal 5'-phosphate</name>
        <dbReference type="ChEBI" id="CHEBI:597326"/>
    </cofactor>
</comment>
<evidence type="ECO:0000256" key="8">
    <source>
        <dbReference type="ARBA" id="ARBA00014472"/>
    </source>
</evidence>
<sequence>MAGEIHTFFDGSWYQGDVAVMKAGDHGAWLGSTVFDGARLVNGLMPDLRPHLERVNRSAEAMLIKPTYTVDQMIEIVREGVTKFAPGEAIYIRPMYWGITGEASVVEPAYGGGTGFCMALEAMEMPAEDAAATLGKTRYRRPTLDVAVCNAKTGSLYPNNGRMIAEVRARGFTNALVTDQLGNVAESATANIFMVKDGEVFTPIANGTFLSGLTRARHIKNLRADGITVHEAVLTYADFEAADEVFLSGNFAKVTPVTQFEDTHYDIGPITKRTRELYWDWAKTDMKM</sequence>
<dbReference type="PROSITE" id="PS00770">
    <property type="entry name" value="AA_TRANSFER_CLASS_4"/>
    <property type="match status" value="1"/>
</dbReference>
<keyword evidence="10" id="KW-0028">Amino-acid biosynthesis</keyword>
<evidence type="ECO:0000256" key="6">
    <source>
        <dbReference type="ARBA" id="ARBA00009320"/>
    </source>
</evidence>
<dbReference type="GO" id="GO:0052654">
    <property type="term" value="F:L-leucine-2-oxoglutarate transaminase activity"/>
    <property type="evidence" value="ECO:0007669"/>
    <property type="project" value="RHEA"/>
</dbReference>
<evidence type="ECO:0000256" key="5">
    <source>
        <dbReference type="ARBA" id="ARBA00005072"/>
    </source>
</evidence>
<comment type="catalytic activity">
    <reaction evidence="12">
        <text>L-isoleucine + 2-oxoglutarate = (S)-3-methyl-2-oxopentanoate + L-glutamate</text>
        <dbReference type="Rhea" id="RHEA:24801"/>
        <dbReference type="ChEBI" id="CHEBI:16810"/>
        <dbReference type="ChEBI" id="CHEBI:29985"/>
        <dbReference type="ChEBI" id="CHEBI:35146"/>
        <dbReference type="ChEBI" id="CHEBI:58045"/>
        <dbReference type="EC" id="2.6.1.42"/>
    </reaction>
</comment>
<dbReference type="InterPro" id="IPR043131">
    <property type="entry name" value="BCAT-like_N"/>
</dbReference>
<evidence type="ECO:0000256" key="4">
    <source>
        <dbReference type="ARBA" id="ARBA00004931"/>
    </source>
</evidence>
<dbReference type="Gene3D" id="3.20.10.10">
    <property type="entry name" value="D-amino Acid Aminotransferase, subunit A, domain 2"/>
    <property type="match status" value="1"/>
</dbReference>
<organism evidence="16 17">
    <name type="scientific">Pseudooceanicola marinus</name>
    <dbReference type="NCBI Taxonomy" id="396013"/>
    <lineage>
        <taxon>Bacteria</taxon>
        <taxon>Pseudomonadati</taxon>
        <taxon>Pseudomonadota</taxon>
        <taxon>Alphaproteobacteria</taxon>
        <taxon>Rhodobacterales</taxon>
        <taxon>Paracoccaceae</taxon>
        <taxon>Pseudooceanicola</taxon>
    </lineage>
</organism>
<evidence type="ECO:0000256" key="10">
    <source>
        <dbReference type="ARBA" id="ARBA00023304"/>
    </source>
</evidence>
<dbReference type="InterPro" id="IPR001544">
    <property type="entry name" value="Aminotrans_IV"/>
</dbReference>
<keyword evidence="16" id="KW-0808">Transferase</keyword>
<reference evidence="16 17" key="1">
    <citation type="submission" date="2017-03" db="EMBL/GenBank/DDBJ databases">
        <authorList>
            <person name="Afonso C.L."/>
            <person name="Miller P.J."/>
            <person name="Scott M.A."/>
            <person name="Spackman E."/>
            <person name="Goraichik I."/>
            <person name="Dimitrov K.M."/>
            <person name="Suarez D.L."/>
            <person name="Swayne D.E."/>
        </authorList>
    </citation>
    <scope>NUCLEOTIDE SEQUENCE [LARGE SCALE GENOMIC DNA]</scope>
    <source>
        <strain evidence="16 17">CECT 7751</strain>
    </source>
</reference>
<evidence type="ECO:0000256" key="11">
    <source>
        <dbReference type="ARBA" id="ARBA00048212"/>
    </source>
</evidence>
<dbReference type="GO" id="GO:0052655">
    <property type="term" value="F:L-valine-2-oxoglutarate transaminase activity"/>
    <property type="evidence" value="ECO:0007669"/>
    <property type="project" value="RHEA"/>
</dbReference>
<dbReference type="GO" id="GO:0009082">
    <property type="term" value="P:branched-chain amino acid biosynthetic process"/>
    <property type="evidence" value="ECO:0007669"/>
    <property type="project" value="UniProtKB-KW"/>
</dbReference>
<evidence type="ECO:0000313" key="17">
    <source>
        <dbReference type="Proteomes" id="UP000193963"/>
    </source>
</evidence>
<dbReference type="SUPFAM" id="SSF56752">
    <property type="entry name" value="D-aminoacid aminotransferase-like PLP-dependent enzymes"/>
    <property type="match status" value="1"/>
</dbReference>
<dbReference type="EC" id="2.6.1.42" evidence="7"/>
<evidence type="ECO:0000256" key="2">
    <source>
        <dbReference type="ARBA" id="ARBA00003109"/>
    </source>
</evidence>
<dbReference type="InterPro" id="IPR018300">
    <property type="entry name" value="Aminotrans_IV_CS"/>
</dbReference>
<comment type="pathway">
    <text evidence="4">Amino-acid biosynthesis; L-valine biosynthesis; L-valine from pyruvate: step 4/4.</text>
</comment>
<evidence type="ECO:0000256" key="14">
    <source>
        <dbReference type="RuleBase" id="RU004106"/>
    </source>
</evidence>
<comment type="similarity">
    <text evidence="6 14">Belongs to the class-IV pyridoxal-phosphate-dependent aminotransferase family.</text>
</comment>
<name>A0A1X6Z230_9RHOB</name>
<evidence type="ECO:0000256" key="9">
    <source>
        <dbReference type="ARBA" id="ARBA00022898"/>
    </source>
</evidence>
<comment type="function">
    <text evidence="2">Acts on leucine, isoleucine and valine.</text>
</comment>
<accession>A0A1X6Z230</accession>
<evidence type="ECO:0000256" key="15">
    <source>
        <dbReference type="RuleBase" id="RU004516"/>
    </source>
</evidence>
<dbReference type="PANTHER" id="PTHR42743">
    <property type="entry name" value="AMINO-ACID AMINOTRANSFERASE"/>
    <property type="match status" value="1"/>
</dbReference>
<dbReference type="InterPro" id="IPR050571">
    <property type="entry name" value="Class-IV_PLP-Dep_Aminotrnsfr"/>
</dbReference>
<dbReference type="PANTHER" id="PTHR42743:SF11">
    <property type="entry name" value="AMINODEOXYCHORISMATE LYASE"/>
    <property type="match status" value="1"/>
</dbReference>
<evidence type="ECO:0000256" key="3">
    <source>
        <dbReference type="ARBA" id="ARBA00004824"/>
    </source>
</evidence>
<dbReference type="AlphaFoldDB" id="A0A1X6Z230"/>
<dbReference type="RefSeq" id="WP_085887587.1">
    <property type="nucleotide sequence ID" value="NZ_FWFN01000003.1"/>
</dbReference>
<evidence type="ECO:0000256" key="13">
    <source>
        <dbReference type="ARBA" id="ARBA00049229"/>
    </source>
</evidence>
<evidence type="ECO:0000256" key="12">
    <source>
        <dbReference type="ARBA" id="ARBA00048798"/>
    </source>
</evidence>
<keyword evidence="17" id="KW-1185">Reference proteome</keyword>
<dbReference type="InterPro" id="IPR043132">
    <property type="entry name" value="BCAT-like_C"/>
</dbReference>
<dbReference type="Pfam" id="PF01063">
    <property type="entry name" value="Aminotran_4"/>
    <property type="match status" value="1"/>
</dbReference>
<keyword evidence="9 15" id="KW-0663">Pyridoxal phosphate</keyword>
<keyword evidence="10" id="KW-0100">Branched-chain amino acid biosynthesis</keyword>
<comment type="pathway">
    <text evidence="3">Amino-acid biosynthesis; L-isoleucine biosynthesis; L-isoleucine from 2-oxobutanoate: step 4/4.</text>
</comment>
<dbReference type="Gene3D" id="3.30.470.10">
    <property type="match status" value="1"/>
</dbReference>
<evidence type="ECO:0000256" key="1">
    <source>
        <dbReference type="ARBA" id="ARBA00001933"/>
    </source>
</evidence>
<protein>
    <recommendedName>
        <fullName evidence="8">Probable branched-chain-amino-acid aminotransferase</fullName>
        <ecNumber evidence="7">2.6.1.42</ecNumber>
    </recommendedName>
</protein>
<proteinExistence type="inferred from homology"/>
<comment type="catalytic activity">
    <reaction evidence="11">
        <text>L-valine + 2-oxoglutarate = 3-methyl-2-oxobutanoate + L-glutamate</text>
        <dbReference type="Rhea" id="RHEA:24813"/>
        <dbReference type="ChEBI" id="CHEBI:11851"/>
        <dbReference type="ChEBI" id="CHEBI:16810"/>
        <dbReference type="ChEBI" id="CHEBI:29985"/>
        <dbReference type="ChEBI" id="CHEBI:57762"/>
        <dbReference type="EC" id="2.6.1.42"/>
    </reaction>
</comment>
<dbReference type="GO" id="GO:0052656">
    <property type="term" value="F:L-isoleucine-2-oxoglutarate transaminase activity"/>
    <property type="evidence" value="ECO:0007669"/>
    <property type="project" value="RHEA"/>
</dbReference>
<dbReference type="EMBL" id="FWFN01000003">
    <property type="protein sequence ID" value="SLN38191.1"/>
    <property type="molecule type" value="Genomic_DNA"/>
</dbReference>
<comment type="catalytic activity">
    <reaction evidence="13">
        <text>L-leucine + 2-oxoglutarate = 4-methyl-2-oxopentanoate + L-glutamate</text>
        <dbReference type="Rhea" id="RHEA:18321"/>
        <dbReference type="ChEBI" id="CHEBI:16810"/>
        <dbReference type="ChEBI" id="CHEBI:17865"/>
        <dbReference type="ChEBI" id="CHEBI:29985"/>
        <dbReference type="ChEBI" id="CHEBI:57427"/>
        <dbReference type="EC" id="2.6.1.42"/>
    </reaction>
</comment>
<evidence type="ECO:0000256" key="7">
    <source>
        <dbReference type="ARBA" id="ARBA00013053"/>
    </source>
</evidence>
<dbReference type="InterPro" id="IPR036038">
    <property type="entry name" value="Aminotransferase-like"/>
</dbReference>
<comment type="pathway">
    <text evidence="5">Amino-acid biosynthesis; L-leucine biosynthesis; L-leucine from 3-methyl-2-oxobutanoate: step 4/4.</text>
</comment>